<feature type="region of interest" description="Disordered" evidence="2">
    <location>
        <begin position="36"/>
        <end position="56"/>
    </location>
</feature>
<feature type="region of interest" description="Disordered" evidence="2">
    <location>
        <begin position="177"/>
        <end position="205"/>
    </location>
</feature>
<sequence length="1211" mass="137071">MADFRPGDADLELRRGLEELLRGHLDDCVSAALSSSNCGSGGGGGAAEDDEIAAESSAAARRHSRILGRWAARQAEDMAVIAAVEERRSRESELMALAGLHTSPDIVYGERERERVRQIVREWMTESGVADASASASASAARVPHRPDESPRAEVLGEIERERVRLVREWVQMASQQMDARASRGREEREGSVTDHEDGPPEHIRRDLLRIRGRQARLELVMRMARERQGELQNLSEHRAVSDFAHRNRIQALLRGRFLRNGVTTEDERPPSAATRELGLLRQRHPVSGLRLENIVRGQAVIQSNAIAVQNVTLPRNEQSQSNNASESPNDNPEPPQSGSENINFQQREEQETTAGSEYSTRNGTANMQEAETQNEIWHEEDTDHVETREESGMNWQENLDHEETGEESGMNWQENMEQEWAHEAPEDEDGEEDDAHLPQVLGEWHDGESRDTAENWQDDDHPNPPIGRRSTPTGRANRFIPPDDDNVYSGELRELLSRRSVSNLLHSGFRESLDQLILSYIQRQSRGTLNWDVERTLPTPTSPEENEEQQREEENREVQDPVERPPLMIPPPPLPPPLPPRQPLWHSQYHHNNWTRQSMHRSEIEWDAINDLRADMARLQQGMSQMQRMLEACMDMQLEIQRSVRQEVSAALNRFIGQGITEESSEGSKWTQVRKGTCCICCDTQIDSLLYRCGHMCTCSKCANELVRSGGKCPLCRAPIVEVIRAYSIILIDYLCNALCKRAKKRELKESKKISLNPALVSSLDGVLIDVYGNLRPRPVDYEHRRTLVRVFNIMATEIFGNSNGFPIVDAFGSFTMDLFTATRGGIVFGVLPVLHARVPVLKVIDRGTGVECDISVENKDGITRSRIFSLVSSIDERFRILSYLMKTWAKAHDINSPKDRTVSSMSIISLVAFHLQTRNPPILPPFSAFLKDGTNIASIESNIVQLKQFGRENKESIAELFITLITKLSSIDSLWEHGLCASTYEGSWISKSWNSGGGNMSVEDFLDRSQNFARSVGKAEMKIICKCIQTSFINLSRFMSGRINSSKLVELLFGFLPQSIPTSPPVQRSLENKTKRHIDPSDSPRNPAPTKRARQTAHTNPNRLPSYQTQARLPRSNVVRPPLVDQPINIVNPLQLQYFPHPVLVPSPHLGYIPQHPQFQFAPLLGHRPQEPLLPDPFLMIHGSQEHWYDHSSMVPRIWGEGRYQPFRR</sequence>
<dbReference type="SUPFAM" id="SSF81631">
    <property type="entry name" value="PAP/OAS1 substrate-binding domain"/>
    <property type="match status" value="1"/>
</dbReference>
<dbReference type="SUPFAM" id="SSF57850">
    <property type="entry name" value="RING/U-box"/>
    <property type="match status" value="1"/>
</dbReference>
<evidence type="ECO:0000313" key="4">
    <source>
        <dbReference type="EMBL" id="OAY85954.1"/>
    </source>
</evidence>
<gene>
    <name evidence="4" type="ORF">ACMD2_05060</name>
</gene>
<evidence type="ECO:0000313" key="5">
    <source>
        <dbReference type="Proteomes" id="UP000092600"/>
    </source>
</evidence>
<dbReference type="GO" id="GO:0008270">
    <property type="term" value="F:zinc ion binding"/>
    <property type="evidence" value="ECO:0007669"/>
    <property type="project" value="UniProtKB-KW"/>
</dbReference>
<keyword evidence="1" id="KW-0862">Zinc</keyword>
<feature type="region of interest" description="Disordered" evidence="2">
    <location>
        <begin position="315"/>
        <end position="341"/>
    </location>
</feature>
<feature type="compositionally biased region" description="Basic and acidic residues" evidence="2">
    <location>
        <begin position="1072"/>
        <end position="1084"/>
    </location>
</feature>
<accession>A0A199W9G9</accession>
<feature type="region of interest" description="Disordered" evidence="2">
    <location>
        <begin position="1066"/>
        <end position="1114"/>
    </location>
</feature>
<feature type="compositionally biased region" description="Low complexity" evidence="2">
    <location>
        <begin position="317"/>
        <end position="330"/>
    </location>
</feature>
<feature type="region of interest" description="Disordered" evidence="2">
    <location>
        <begin position="369"/>
        <end position="410"/>
    </location>
</feature>
<proteinExistence type="predicted"/>
<dbReference type="InterPro" id="IPR001841">
    <property type="entry name" value="Znf_RING"/>
</dbReference>
<dbReference type="Gene3D" id="1.10.1410.10">
    <property type="match status" value="1"/>
</dbReference>
<feature type="compositionally biased region" description="Polar residues" evidence="2">
    <location>
        <begin position="1098"/>
        <end position="1113"/>
    </location>
</feature>
<dbReference type="EMBL" id="LSRQ01000022">
    <property type="protein sequence ID" value="OAY85954.1"/>
    <property type="molecule type" value="Genomic_DNA"/>
</dbReference>
<keyword evidence="1" id="KW-0863">Zinc-finger</keyword>
<dbReference type="SUPFAM" id="SSF81301">
    <property type="entry name" value="Nucleotidyltransferase"/>
    <property type="match status" value="1"/>
</dbReference>
<dbReference type="AlphaFoldDB" id="A0A199W9G9"/>
<evidence type="ECO:0000256" key="1">
    <source>
        <dbReference type="PROSITE-ProRule" id="PRU00175"/>
    </source>
</evidence>
<evidence type="ECO:0000259" key="3">
    <source>
        <dbReference type="PROSITE" id="PS50089"/>
    </source>
</evidence>
<reference evidence="4 5" key="1">
    <citation type="journal article" date="2016" name="DNA Res.">
        <title>The draft genome of MD-2 pineapple using hybrid error correction of long reads.</title>
        <authorList>
            <person name="Redwan R.M."/>
            <person name="Saidin A."/>
            <person name="Kumar S.V."/>
        </authorList>
    </citation>
    <scope>NUCLEOTIDE SEQUENCE [LARGE SCALE GENOMIC DNA]</scope>
    <source>
        <strain evidence="5">cv. MD2</strain>
        <tissue evidence="4">Leaf</tissue>
    </source>
</reference>
<feature type="region of interest" description="Disordered" evidence="2">
    <location>
        <begin position="448"/>
        <end position="487"/>
    </location>
</feature>
<name>A0A199W9G9_ANACO</name>
<dbReference type="Gene3D" id="3.30.460.10">
    <property type="entry name" value="Beta Polymerase, domain 2"/>
    <property type="match status" value="1"/>
</dbReference>
<dbReference type="InterPro" id="IPR043519">
    <property type="entry name" value="NT_sf"/>
</dbReference>
<dbReference type="InterPro" id="IPR054708">
    <property type="entry name" value="MTPAP-like_central"/>
</dbReference>
<dbReference type="PANTHER" id="PTHR46519:SF2">
    <property type="entry name" value="RING_U-BOX SUPERFAMILY PROTEIN"/>
    <property type="match status" value="1"/>
</dbReference>
<feature type="compositionally biased region" description="Basic and acidic residues" evidence="2">
    <location>
        <begin position="448"/>
        <end position="463"/>
    </location>
</feature>
<feature type="compositionally biased region" description="Basic and acidic residues" evidence="2">
    <location>
        <begin position="549"/>
        <end position="564"/>
    </location>
</feature>
<feature type="region of interest" description="Disordered" evidence="2">
    <location>
        <begin position="532"/>
        <end position="571"/>
    </location>
</feature>
<feature type="region of interest" description="Disordered" evidence="2">
    <location>
        <begin position="131"/>
        <end position="152"/>
    </location>
</feature>
<dbReference type="Pfam" id="PF13920">
    <property type="entry name" value="zf-C3HC4_3"/>
    <property type="match status" value="1"/>
</dbReference>
<protein>
    <submittedName>
        <fullName evidence="4">Protein HESO1</fullName>
    </submittedName>
</protein>
<evidence type="ECO:0000256" key="2">
    <source>
        <dbReference type="SAM" id="MobiDB-lite"/>
    </source>
</evidence>
<organism evidence="4 5">
    <name type="scientific">Ananas comosus</name>
    <name type="common">Pineapple</name>
    <name type="synonym">Ananas ananas</name>
    <dbReference type="NCBI Taxonomy" id="4615"/>
    <lineage>
        <taxon>Eukaryota</taxon>
        <taxon>Viridiplantae</taxon>
        <taxon>Streptophyta</taxon>
        <taxon>Embryophyta</taxon>
        <taxon>Tracheophyta</taxon>
        <taxon>Spermatophyta</taxon>
        <taxon>Magnoliopsida</taxon>
        <taxon>Liliopsida</taxon>
        <taxon>Poales</taxon>
        <taxon>Bromeliaceae</taxon>
        <taxon>Bromelioideae</taxon>
        <taxon>Ananas</taxon>
    </lineage>
</organism>
<dbReference type="Proteomes" id="UP000092600">
    <property type="component" value="Unassembled WGS sequence"/>
</dbReference>
<dbReference type="CDD" id="cd16647">
    <property type="entry name" value="mRING-HC-C3HC5_NEU1"/>
    <property type="match status" value="1"/>
</dbReference>
<feature type="compositionally biased region" description="Basic and acidic residues" evidence="2">
    <location>
        <begin position="377"/>
        <end position="392"/>
    </location>
</feature>
<comment type="caution">
    <text evidence="4">The sequence shown here is derived from an EMBL/GenBank/DDBJ whole genome shotgun (WGS) entry which is preliminary data.</text>
</comment>
<dbReference type="PANTHER" id="PTHR46519">
    <property type="entry name" value="RING/U-BOX SUPERFAMILY PROTEIN"/>
    <property type="match status" value="1"/>
</dbReference>
<feature type="compositionally biased region" description="Low complexity" evidence="2">
    <location>
        <begin position="131"/>
        <end position="141"/>
    </location>
</feature>
<dbReference type="Gene3D" id="3.30.40.10">
    <property type="entry name" value="Zinc/RING finger domain, C3HC4 (zinc finger)"/>
    <property type="match status" value="1"/>
</dbReference>
<keyword evidence="1" id="KW-0479">Metal-binding</keyword>
<dbReference type="STRING" id="4615.A0A199W9G9"/>
<dbReference type="Pfam" id="PF22600">
    <property type="entry name" value="MTPAP-like_central"/>
    <property type="match status" value="1"/>
</dbReference>
<dbReference type="PROSITE" id="PS50089">
    <property type="entry name" value="ZF_RING_2"/>
    <property type="match status" value="1"/>
</dbReference>
<dbReference type="InterPro" id="IPR013083">
    <property type="entry name" value="Znf_RING/FYVE/PHD"/>
</dbReference>
<feature type="domain" description="RING-type" evidence="3">
    <location>
        <begin position="679"/>
        <end position="718"/>
    </location>
</feature>
<feature type="compositionally biased region" description="Basic and acidic residues" evidence="2">
    <location>
        <begin position="181"/>
        <end position="205"/>
    </location>
</feature>